<dbReference type="Pfam" id="PF03764">
    <property type="entry name" value="EFG_IV"/>
    <property type="match status" value="1"/>
</dbReference>
<dbReference type="InterPro" id="IPR035647">
    <property type="entry name" value="EFG_III/V"/>
</dbReference>
<dbReference type="SMART" id="SM00838">
    <property type="entry name" value="EFG_C"/>
    <property type="match status" value="1"/>
</dbReference>
<gene>
    <name evidence="6 9" type="primary">fusA</name>
    <name evidence="9" type="ORF">E3J59_05785</name>
</gene>
<keyword evidence="3 6" id="KW-0251">Elongation factor</keyword>
<evidence type="ECO:0000256" key="4">
    <source>
        <dbReference type="ARBA" id="ARBA00022917"/>
    </source>
</evidence>
<dbReference type="CDD" id="cd01886">
    <property type="entry name" value="EF-G"/>
    <property type="match status" value="1"/>
</dbReference>
<dbReference type="SUPFAM" id="SSF52540">
    <property type="entry name" value="P-loop containing nucleoside triphosphate hydrolases"/>
    <property type="match status" value="1"/>
</dbReference>
<dbReference type="Pfam" id="PF00679">
    <property type="entry name" value="EFG_C"/>
    <property type="match status" value="1"/>
</dbReference>
<dbReference type="PROSITE" id="PS00301">
    <property type="entry name" value="G_TR_1"/>
    <property type="match status" value="1"/>
</dbReference>
<dbReference type="InterPro" id="IPR005225">
    <property type="entry name" value="Small_GTP-bd"/>
</dbReference>
<dbReference type="PRINTS" id="PR00315">
    <property type="entry name" value="ELONGATNFCT"/>
</dbReference>
<dbReference type="SUPFAM" id="SSF50447">
    <property type="entry name" value="Translation proteins"/>
    <property type="match status" value="1"/>
</dbReference>
<dbReference type="SUPFAM" id="SSF54211">
    <property type="entry name" value="Ribosomal protein S5 domain 2-like"/>
    <property type="match status" value="1"/>
</dbReference>
<keyword evidence="2 6" id="KW-0547">Nucleotide-binding</keyword>
<comment type="subcellular location">
    <subcellularLocation>
        <location evidence="6">Cytoplasm</location>
    </subcellularLocation>
</comment>
<keyword evidence="6" id="KW-0963">Cytoplasm</keyword>
<evidence type="ECO:0000256" key="2">
    <source>
        <dbReference type="ARBA" id="ARBA00022741"/>
    </source>
</evidence>
<dbReference type="GO" id="GO:0003746">
    <property type="term" value="F:translation elongation factor activity"/>
    <property type="evidence" value="ECO:0007669"/>
    <property type="project" value="UniProtKB-UniRule"/>
</dbReference>
<dbReference type="FunFam" id="3.30.70.870:FF:000001">
    <property type="entry name" value="Elongation factor G"/>
    <property type="match status" value="1"/>
</dbReference>
<dbReference type="FunFam" id="3.30.70.240:FF:000001">
    <property type="entry name" value="Elongation factor G"/>
    <property type="match status" value="1"/>
</dbReference>
<dbReference type="Proteomes" id="UP000320679">
    <property type="component" value="Unassembled WGS sequence"/>
</dbReference>
<dbReference type="FunFam" id="3.30.230.10:FF:000003">
    <property type="entry name" value="Elongation factor G"/>
    <property type="match status" value="1"/>
</dbReference>
<dbReference type="InterPro" id="IPR009000">
    <property type="entry name" value="Transl_B-barrel_sf"/>
</dbReference>
<evidence type="ECO:0000313" key="10">
    <source>
        <dbReference type="Proteomes" id="UP000320679"/>
    </source>
</evidence>
<dbReference type="Pfam" id="PF14492">
    <property type="entry name" value="EFG_III"/>
    <property type="match status" value="1"/>
</dbReference>
<comment type="function">
    <text evidence="6">Catalyzes the GTP-dependent ribosomal translocation step during translation elongation. During this step, the ribosome changes from the pre-translocational (PRE) to the post-translocational (POST) state as the newly formed A-site-bound peptidyl-tRNA and P-site-bound deacylated tRNA move to the P and E sites, respectively. Catalyzes the coordinated movement of the two tRNA molecules, the mRNA and conformational changes in the ribosome.</text>
</comment>
<dbReference type="GO" id="GO:0032790">
    <property type="term" value="P:ribosome disassembly"/>
    <property type="evidence" value="ECO:0007669"/>
    <property type="project" value="TreeGrafter"/>
</dbReference>
<dbReference type="PROSITE" id="PS51722">
    <property type="entry name" value="G_TR_2"/>
    <property type="match status" value="1"/>
</dbReference>
<dbReference type="InterPro" id="IPR005517">
    <property type="entry name" value="Transl_elong_EFG/EF2_IV"/>
</dbReference>
<dbReference type="EMBL" id="SOJK01000244">
    <property type="protein sequence ID" value="TET43864.1"/>
    <property type="molecule type" value="Genomic_DNA"/>
</dbReference>
<dbReference type="InterPro" id="IPR020568">
    <property type="entry name" value="Ribosomal_Su5_D2-typ_SF"/>
</dbReference>
<name>A0A523UMW0_UNCAE</name>
<dbReference type="CDD" id="cd01434">
    <property type="entry name" value="EFG_mtEFG1_IV"/>
    <property type="match status" value="1"/>
</dbReference>
<dbReference type="PANTHER" id="PTHR43261:SF1">
    <property type="entry name" value="RIBOSOME-RELEASING FACTOR 2, MITOCHONDRIAL"/>
    <property type="match status" value="1"/>
</dbReference>
<dbReference type="FunFam" id="2.40.30.10:FF:000006">
    <property type="entry name" value="Elongation factor G"/>
    <property type="match status" value="1"/>
</dbReference>
<dbReference type="InterPro" id="IPR004161">
    <property type="entry name" value="EFTu-like_2"/>
</dbReference>
<evidence type="ECO:0000313" key="9">
    <source>
        <dbReference type="EMBL" id="TET43864.1"/>
    </source>
</evidence>
<dbReference type="GO" id="GO:0005737">
    <property type="term" value="C:cytoplasm"/>
    <property type="evidence" value="ECO:0007669"/>
    <property type="project" value="UniProtKB-SubCell"/>
</dbReference>
<dbReference type="GO" id="GO:0003924">
    <property type="term" value="F:GTPase activity"/>
    <property type="evidence" value="ECO:0007669"/>
    <property type="project" value="InterPro"/>
</dbReference>
<dbReference type="InterPro" id="IPR014721">
    <property type="entry name" value="Ribsml_uS5_D2-typ_fold_subgr"/>
</dbReference>
<dbReference type="InterPro" id="IPR009022">
    <property type="entry name" value="EFG_III"/>
</dbReference>
<feature type="binding site" evidence="6">
    <location>
        <begin position="82"/>
        <end position="86"/>
    </location>
    <ligand>
        <name>GTP</name>
        <dbReference type="ChEBI" id="CHEBI:37565"/>
    </ligand>
</feature>
<dbReference type="GO" id="GO:0005525">
    <property type="term" value="F:GTP binding"/>
    <property type="evidence" value="ECO:0007669"/>
    <property type="project" value="UniProtKB-UniRule"/>
</dbReference>
<evidence type="ECO:0000256" key="6">
    <source>
        <dbReference type="HAMAP-Rule" id="MF_00054"/>
    </source>
</evidence>
<reference evidence="9 10" key="1">
    <citation type="submission" date="2019-03" db="EMBL/GenBank/DDBJ databases">
        <title>Metabolic potential of uncultured bacteria and archaea associated with petroleum seepage in deep-sea sediments.</title>
        <authorList>
            <person name="Dong X."/>
            <person name="Hubert C."/>
        </authorList>
    </citation>
    <scope>NUCLEOTIDE SEQUENCE [LARGE SCALE GENOMIC DNA]</scope>
    <source>
        <strain evidence="9">E29_bin78</strain>
    </source>
</reference>
<comment type="caution">
    <text evidence="9">The sequence shown here is derived from an EMBL/GenBank/DDBJ whole genome shotgun (WGS) entry which is preliminary data.</text>
</comment>
<protein>
    <recommendedName>
        <fullName evidence="6 7">Elongation factor G</fullName>
        <shortName evidence="6">EF-G</shortName>
    </recommendedName>
</protein>
<dbReference type="SMART" id="SM00889">
    <property type="entry name" value="EFG_IV"/>
    <property type="match status" value="1"/>
</dbReference>
<evidence type="ECO:0000256" key="1">
    <source>
        <dbReference type="ARBA" id="ARBA00005870"/>
    </source>
</evidence>
<dbReference type="Gene3D" id="2.40.30.10">
    <property type="entry name" value="Translation factors"/>
    <property type="match status" value="1"/>
</dbReference>
<dbReference type="Gene3D" id="3.30.230.10">
    <property type="match status" value="1"/>
</dbReference>
<organism evidence="9 10">
    <name type="scientific">Aerophobetes bacterium</name>
    <dbReference type="NCBI Taxonomy" id="2030807"/>
    <lineage>
        <taxon>Bacteria</taxon>
        <taxon>Candidatus Aerophobota</taxon>
    </lineage>
</organism>
<feature type="binding site" evidence="6">
    <location>
        <begin position="18"/>
        <end position="25"/>
    </location>
    <ligand>
        <name>GTP</name>
        <dbReference type="ChEBI" id="CHEBI:37565"/>
    </ligand>
</feature>
<keyword evidence="5 6" id="KW-0342">GTP-binding</keyword>
<dbReference type="CDD" id="cd16262">
    <property type="entry name" value="EFG_III"/>
    <property type="match status" value="1"/>
</dbReference>
<feature type="binding site" evidence="6">
    <location>
        <begin position="136"/>
        <end position="139"/>
    </location>
    <ligand>
        <name>GTP</name>
        <dbReference type="ChEBI" id="CHEBI:37565"/>
    </ligand>
</feature>
<dbReference type="InterPro" id="IPR041095">
    <property type="entry name" value="EFG_II"/>
</dbReference>
<evidence type="ECO:0000256" key="5">
    <source>
        <dbReference type="ARBA" id="ARBA00023134"/>
    </source>
</evidence>
<dbReference type="Gene3D" id="3.30.70.240">
    <property type="match status" value="1"/>
</dbReference>
<dbReference type="Gene3D" id="3.40.50.300">
    <property type="entry name" value="P-loop containing nucleotide triphosphate hydrolases"/>
    <property type="match status" value="1"/>
</dbReference>
<sequence>MGKNSYCLNRIRNIGIVAHIDAGKTTLTERMLYYTGRIRKVGEVHEGTAVMDWMIQEKERGITITSAATTCFWKDHQINIIDTPGHVDFTVEVERTLRVLDGAVIIFCGVEGVEPQSETVWHQANRYHIPRITFINKLDRVGADFYRVVESIGEELDLPPLPLQIPIGEGETFQGVVDLVEMEAVIWYGEGLEARVSREKIPPDLRAKALDFHHQLVERAAETNDNYLEKFLEKGDLSSEEIKRAVRYMTLHHKVVPVVCGSALRNKGTRLLLDAVIDYLPSPLDVPAVEGLDPISGEKEKRESSPDEPLAALAFKVVTDPYVGRLTYFRVYSGKIKAGSFVYNSMKRQKERFGRILEMHANYREDRAEIKAGEIGAAIGPRNIDTGDSLCDEQHPILLENIEFAQPVISIAIEPKTKLDQQKLYDSLSKLADEDPTFKVHQDKETGQTIISGMGQLHLEVILDRLRREFKVGVNTGEPQVAYRETVRKKTSSQGRYIHQSGGRGQYGDVWLQVEPRSKDDETVFQDKTKGGSIPKEFIPAIRKGIEQAMNTGVLGGYPLVDIKVSLLDGSYHPVDSSEFAFKTAASIAFKKAVREADPYLLEPIMKVEIKVPQDFLGEVFGDITGRRGQIHEMETQGKIRYLKAYIPLVQLFGYVTRLRSLTQGKAVPNIEFSHYQEVPLGIAGQLIRDYGLSK</sequence>
<dbReference type="InterPro" id="IPR047872">
    <property type="entry name" value="EFG_IV"/>
</dbReference>
<accession>A0A523UMW0</accession>
<dbReference type="InterPro" id="IPR031157">
    <property type="entry name" value="G_TR_CS"/>
</dbReference>
<dbReference type="InterPro" id="IPR027417">
    <property type="entry name" value="P-loop_NTPase"/>
</dbReference>
<comment type="similarity">
    <text evidence="1 6">Belongs to the TRAFAC class translation factor GTPase superfamily. Classic translation factor GTPase family. EF-G/EF-2 subfamily.</text>
</comment>
<feature type="domain" description="Tr-type G" evidence="8">
    <location>
        <begin position="9"/>
        <end position="284"/>
    </location>
</feature>
<keyword evidence="4 6" id="KW-0648">Protein biosynthesis</keyword>
<dbReference type="FunFam" id="3.40.50.300:FF:000029">
    <property type="entry name" value="Elongation factor G"/>
    <property type="match status" value="1"/>
</dbReference>
<dbReference type="CDD" id="cd04088">
    <property type="entry name" value="EFG_mtEFG_II"/>
    <property type="match status" value="1"/>
</dbReference>
<dbReference type="CDD" id="cd03713">
    <property type="entry name" value="EFG_mtEFG_C"/>
    <property type="match status" value="1"/>
</dbReference>
<evidence type="ECO:0000259" key="8">
    <source>
        <dbReference type="PROSITE" id="PS51722"/>
    </source>
</evidence>
<proteinExistence type="inferred from homology"/>
<dbReference type="SUPFAM" id="SSF54980">
    <property type="entry name" value="EF-G C-terminal domain-like"/>
    <property type="match status" value="2"/>
</dbReference>
<dbReference type="InterPro" id="IPR000640">
    <property type="entry name" value="EFG_V-like"/>
</dbReference>
<dbReference type="InterPro" id="IPR004540">
    <property type="entry name" value="Transl_elong_EFG/EF2"/>
</dbReference>
<dbReference type="AlphaFoldDB" id="A0A523UMW0"/>
<dbReference type="HAMAP" id="MF_00054_B">
    <property type="entry name" value="EF_G_EF_2_B"/>
    <property type="match status" value="1"/>
</dbReference>
<dbReference type="InterPro" id="IPR035649">
    <property type="entry name" value="EFG_V"/>
</dbReference>
<dbReference type="Pfam" id="PF03144">
    <property type="entry name" value="GTP_EFTU_D2"/>
    <property type="match status" value="1"/>
</dbReference>
<dbReference type="Pfam" id="PF00009">
    <property type="entry name" value="GTP_EFTU"/>
    <property type="match status" value="1"/>
</dbReference>
<evidence type="ECO:0000256" key="7">
    <source>
        <dbReference type="NCBIfam" id="TIGR00484"/>
    </source>
</evidence>
<evidence type="ECO:0000256" key="3">
    <source>
        <dbReference type="ARBA" id="ARBA00022768"/>
    </source>
</evidence>
<dbReference type="PANTHER" id="PTHR43261">
    <property type="entry name" value="TRANSLATION ELONGATION FACTOR G-RELATED"/>
    <property type="match status" value="1"/>
</dbReference>
<dbReference type="NCBIfam" id="TIGR00484">
    <property type="entry name" value="EF-G"/>
    <property type="match status" value="1"/>
</dbReference>
<dbReference type="Gene3D" id="3.30.70.870">
    <property type="entry name" value="Elongation Factor G (Translational Gtpase), domain 3"/>
    <property type="match status" value="1"/>
</dbReference>
<dbReference type="NCBIfam" id="TIGR00231">
    <property type="entry name" value="small_GTP"/>
    <property type="match status" value="1"/>
</dbReference>
<dbReference type="InterPro" id="IPR000795">
    <property type="entry name" value="T_Tr_GTP-bd_dom"/>
</dbReference>
<dbReference type="NCBIfam" id="NF009381">
    <property type="entry name" value="PRK12740.1-5"/>
    <property type="match status" value="1"/>
</dbReference>